<dbReference type="Proteomes" id="UP000591735">
    <property type="component" value="Unassembled WGS sequence"/>
</dbReference>
<keyword evidence="1" id="KW-1133">Transmembrane helix</keyword>
<keyword evidence="3" id="KW-1185">Reference proteome</keyword>
<keyword evidence="1" id="KW-0472">Membrane</keyword>
<feature type="transmembrane region" description="Helical" evidence="1">
    <location>
        <begin position="289"/>
        <end position="309"/>
    </location>
</feature>
<dbReference type="EMBL" id="JACHFE010000002">
    <property type="protein sequence ID" value="MBB5320191.1"/>
    <property type="molecule type" value="Genomic_DNA"/>
</dbReference>
<evidence type="ECO:0008006" key="4">
    <source>
        <dbReference type="Google" id="ProtNLM"/>
    </source>
</evidence>
<gene>
    <name evidence="2" type="ORF">HNR38_000663</name>
</gene>
<organism evidence="2 3">
    <name type="scientific">Marinobacter oulmenensis</name>
    <dbReference type="NCBI Taxonomy" id="643747"/>
    <lineage>
        <taxon>Bacteria</taxon>
        <taxon>Pseudomonadati</taxon>
        <taxon>Pseudomonadota</taxon>
        <taxon>Gammaproteobacteria</taxon>
        <taxon>Pseudomonadales</taxon>
        <taxon>Marinobacteraceae</taxon>
        <taxon>Marinobacter</taxon>
    </lineage>
</organism>
<dbReference type="AlphaFoldDB" id="A0A840UBW2"/>
<name>A0A840UBW2_9GAMM</name>
<evidence type="ECO:0000313" key="2">
    <source>
        <dbReference type="EMBL" id="MBB5320191.1"/>
    </source>
</evidence>
<protein>
    <recommendedName>
        <fullName evidence="4">RING-type E3 ubiquitin transferase</fullName>
    </recommendedName>
</protein>
<dbReference type="RefSeq" id="WP_183699785.1">
    <property type="nucleotide sequence ID" value="NZ_JACHFE010000002.1"/>
</dbReference>
<evidence type="ECO:0000313" key="3">
    <source>
        <dbReference type="Proteomes" id="UP000591735"/>
    </source>
</evidence>
<feature type="transmembrane region" description="Helical" evidence="1">
    <location>
        <begin position="17"/>
        <end position="37"/>
    </location>
</feature>
<accession>A0A840UBW2</accession>
<reference evidence="2 3" key="1">
    <citation type="submission" date="2020-08" db="EMBL/GenBank/DDBJ databases">
        <title>Genomic Encyclopedia of Type Strains, Phase IV (KMG-IV): sequencing the most valuable type-strain genomes for metagenomic binning, comparative biology and taxonomic classification.</title>
        <authorList>
            <person name="Goeker M."/>
        </authorList>
    </citation>
    <scope>NUCLEOTIDE SEQUENCE [LARGE SCALE GENOMIC DNA]</scope>
    <source>
        <strain evidence="2 3">DSM 22359</strain>
    </source>
</reference>
<sequence>MEHLIFSFARNVQQMDTWFFIAALCFSGIFAFVTGLFSRSSLRAYRIVADTPTSRIRSAPQGYVELKGQCLPLDPAEPVYGPFTGKPCLWYRAWVEEERGSGDDKDWVTIYAETDPRPFRLNDGTGECFVAPCWADMRMRTVTDSFIPGSWGSDMPEPLRHVDSGFFSRNVRFSEERFEEGEGYVIGHLTTTDGGEGSDEAQSVSGFLSNWRTDYMAEVEGRPDKHPPNPRTMGWVHGDTAHWIGRWLGSLEHFEAPFHVVGPSEESRRPFIVGKGNEEGIVKRLRWSWIGFSVGFVISATVFLSVLMARVGVLG</sequence>
<evidence type="ECO:0000256" key="1">
    <source>
        <dbReference type="SAM" id="Phobius"/>
    </source>
</evidence>
<comment type="caution">
    <text evidence="2">The sequence shown here is derived from an EMBL/GenBank/DDBJ whole genome shotgun (WGS) entry which is preliminary data.</text>
</comment>
<keyword evidence="1" id="KW-0812">Transmembrane</keyword>
<proteinExistence type="predicted"/>